<dbReference type="RefSeq" id="WP_055394813.1">
    <property type="nucleotide sequence ID" value="NZ_JAMXAX010000056.1"/>
</dbReference>
<dbReference type="Pfam" id="PF00376">
    <property type="entry name" value="MerR"/>
    <property type="match status" value="1"/>
</dbReference>
<gene>
    <name evidence="7" type="primary">cueR</name>
    <name evidence="7" type="ORF">ACFOW3_27335</name>
</gene>
<dbReference type="InterPro" id="IPR009061">
    <property type="entry name" value="DNA-bd_dom_put_sf"/>
</dbReference>
<comment type="caution">
    <text evidence="7">The sequence shown here is derived from an EMBL/GenBank/DDBJ whole genome shotgun (WGS) entry which is preliminary data.</text>
</comment>
<keyword evidence="5" id="KW-0804">Transcription</keyword>
<dbReference type="InterPro" id="IPR015358">
    <property type="entry name" value="Tscrpt_reg_MerR_DNA-bd"/>
</dbReference>
<comment type="subcellular location">
    <subcellularLocation>
        <location evidence="1">Cytoplasm</location>
    </subcellularLocation>
</comment>
<keyword evidence="2" id="KW-0963">Cytoplasm</keyword>
<evidence type="ECO:0000256" key="2">
    <source>
        <dbReference type="ARBA" id="ARBA00022490"/>
    </source>
</evidence>
<dbReference type="PRINTS" id="PR00040">
    <property type="entry name" value="HTHMERR"/>
</dbReference>
<evidence type="ECO:0000256" key="1">
    <source>
        <dbReference type="ARBA" id="ARBA00004496"/>
    </source>
</evidence>
<evidence type="ECO:0000259" key="6">
    <source>
        <dbReference type="PROSITE" id="PS50937"/>
    </source>
</evidence>
<evidence type="ECO:0000256" key="3">
    <source>
        <dbReference type="ARBA" id="ARBA00023015"/>
    </source>
</evidence>
<evidence type="ECO:0000313" key="7">
    <source>
        <dbReference type="EMBL" id="MFC3938339.1"/>
    </source>
</evidence>
<keyword evidence="3" id="KW-0805">Transcription regulation</keyword>
<evidence type="ECO:0000313" key="8">
    <source>
        <dbReference type="Proteomes" id="UP001595693"/>
    </source>
</evidence>
<protein>
    <submittedName>
        <fullName evidence="7">Cu(I)-responsive transcriptional regulator</fullName>
    </submittedName>
</protein>
<keyword evidence="4" id="KW-0238">DNA-binding</keyword>
<dbReference type="NCBIfam" id="TIGR02044">
    <property type="entry name" value="CueR"/>
    <property type="match status" value="1"/>
</dbReference>
<dbReference type="CDD" id="cd01108">
    <property type="entry name" value="HTH_CueR"/>
    <property type="match status" value="1"/>
</dbReference>
<keyword evidence="8" id="KW-1185">Reference proteome</keyword>
<dbReference type="PROSITE" id="PS50937">
    <property type="entry name" value="HTH_MERR_2"/>
    <property type="match status" value="1"/>
</dbReference>
<dbReference type="PANTHER" id="PTHR30204:SF94">
    <property type="entry name" value="HEAVY METAL-DEPENDENT TRANSCRIPTIONAL REGULATOR HI_0293-RELATED"/>
    <property type="match status" value="1"/>
</dbReference>
<dbReference type="Proteomes" id="UP001595693">
    <property type="component" value="Unassembled WGS sequence"/>
</dbReference>
<dbReference type="PANTHER" id="PTHR30204">
    <property type="entry name" value="REDOX-CYCLING DRUG-SENSING TRANSCRIPTIONAL ACTIVATOR SOXR"/>
    <property type="match status" value="1"/>
</dbReference>
<dbReference type="InterPro" id="IPR011789">
    <property type="entry name" value="CueR"/>
</dbReference>
<dbReference type="Pfam" id="PF09278">
    <property type="entry name" value="MerR-DNA-bind"/>
    <property type="match status" value="1"/>
</dbReference>
<accession>A0ABV8DIQ4</accession>
<sequence>MKTIGDGMNIGEAAEKAGVTPKMVRHYESLGLLLKVHRTESGYRVYGESEVHTLRFIKRSRDLGFSIPVIGELLNLWQDRRRSSASVKKVASAHLAELDRKITEMESMRKTLGHLIHCCHGDDRPDCPILGDLESFVAPTTTKAKVKPQALSTSAKRTA</sequence>
<proteinExistence type="predicted"/>
<evidence type="ECO:0000256" key="5">
    <source>
        <dbReference type="ARBA" id="ARBA00023163"/>
    </source>
</evidence>
<dbReference type="PROSITE" id="PS00552">
    <property type="entry name" value="HTH_MERR_1"/>
    <property type="match status" value="1"/>
</dbReference>
<organism evidence="7 8">
    <name type="scientific">Acidovorax facilis</name>
    <dbReference type="NCBI Taxonomy" id="12917"/>
    <lineage>
        <taxon>Bacteria</taxon>
        <taxon>Pseudomonadati</taxon>
        <taxon>Pseudomonadota</taxon>
        <taxon>Betaproteobacteria</taxon>
        <taxon>Burkholderiales</taxon>
        <taxon>Comamonadaceae</taxon>
        <taxon>Acidovorax</taxon>
    </lineage>
</organism>
<dbReference type="SMART" id="SM00422">
    <property type="entry name" value="HTH_MERR"/>
    <property type="match status" value="1"/>
</dbReference>
<dbReference type="SUPFAM" id="SSF46955">
    <property type="entry name" value="Putative DNA-binding domain"/>
    <property type="match status" value="1"/>
</dbReference>
<reference evidence="8" key="1">
    <citation type="journal article" date="2019" name="Int. J. Syst. Evol. Microbiol.">
        <title>The Global Catalogue of Microorganisms (GCM) 10K type strain sequencing project: providing services to taxonomists for standard genome sequencing and annotation.</title>
        <authorList>
            <consortium name="The Broad Institute Genomics Platform"/>
            <consortium name="The Broad Institute Genome Sequencing Center for Infectious Disease"/>
            <person name="Wu L."/>
            <person name="Ma J."/>
        </authorList>
    </citation>
    <scope>NUCLEOTIDE SEQUENCE [LARGE SCALE GENOMIC DNA]</scope>
    <source>
        <strain evidence="8">CCUG 2113</strain>
    </source>
</reference>
<name>A0ABV8DIQ4_9BURK</name>
<feature type="domain" description="HTH merR-type" evidence="6">
    <location>
        <begin position="7"/>
        <end position="76"/>
    </location>
</feature>
<dbReference type="InterPro" id="IPR047057">
    <property type="entry name" value="MerR_fam"/>
</dbReference>
<dbReference type="Gene3D" id="1.10.1660.10">
    <property type="match status" value="1"/>
</dbReference>
<dbReference type="EMBL" id="JBHSAJ010000177">
    <property type="protein sequence ID" value="MFC3938339.1"/>
    <property type="molecule type" value="Genomic_DNA"/>
</dbReference>
<dbReference type="InterPro" id="IPR000551">
    <property type="entry name" value="MerR-type_HTH_dom"/>
</dbReference>
<evidence type="ECO:0000256" key="4">
    <source>
        <dbReference type="ARBA" id="ARBA00023125"/>
    </source>
</evidence>